<dbReference type="EMBL" id="JAYXUG010000031">
    <property type="protein sequence ID" value="MEC6833862.1"/>
    <property type="molecule type" value="Genomic_DNA"/>
</dbReference>
<evidence type="ECO:0000313" key="2">
    <source>
        <dbReference type="EMBL" id="MEC6833862.1"/>
    </source>
</evidence>
<organism evidence="2 3">
    <name type="scientific">Photobacterium toruni</name>
    <dbReference type="NCBI Taxonomy" id="1935446"/>
    <lineage>
        <taxon>Bacteria</taxon>
        <taxon>Pseudomonadati</taxon>
        <taxon>Pseudomonadota</taxon>
        <taxon>Gammaproteobacteria</taxon>
        <taxon>Vibrionales</taxon>
        <taxon>Vibrionaceae</taxon>
        <taxon>Photobacterium</taxon>
    </lineage>
</organism>
<feature type="domain" description="Integrase SAM-like N-terminal" evidence="1">
    <location>
        <begin position="18"/>
        <end position="85"/>
    </location>
</feature>
<proteinExistence type="predicted"/>
<keyword evidence="3" id="KW-1185">Reference proteome</keyword>
<evidence type="ECO:0000313" key="3">
    <source>
        <dbReference type="Proteomes" id="UP001306119"/>
    </source>
</evidence>
<protein>
    <submittedName>
        <fullName evidence="2">Site-specific integrase</fullName>
    </submittedName>
</protein>
<dbReference type="Proteomes" id="UP001306119">
    <property type="component" value="Unassembled WGS sequence"/>
</dbReference>
<dbReference type="InterPro" id="IPR004107">
    <property type="entry name" value="Integrase_SAM-like_N"/>
</dbReference>
<evidence type="ECO:0000259" key="1">
    <source>
        <dbReference type="Pfam" id="PF02899"/>
    </source>
</evidence>
<reference evidence="2 3" key="1">
    <citation type="submission" date="2024-01" db="EMBL/GenBank/DDBJ databases">
        <title>Active colonisers of the gastrointestinal tract of Atlantic salmon farmed in a warm water region.</title>
        <authorList>
            <person name="Bowman J.P."/>
        </authorList>
    </citation>
    <scope>NUCLEOTIDE SEQUENCE [LARGE SCALE GENOMIC DNA]</scope>
    <source>
        <strain evidence="2 3">S3MW1</strain>
    </source>
</reference>
<comment type="caution">
    <text evidence="2">The sequence shown here is derived from an EMBL/GenBank/DDBJ whole genome shotgun (WGS) entry which is preliminary data.</text>
</comment>
<gene>
    <name evidence="2" type="ORF">VXS06_19025</name>
</gene>
<accession>A0ABU6LBD5</accession>
<sequence length="114" mass="13643">MKSLTEKQIKTLMHSYTAKGGSQHRKKRYQGLLNMINEIFNEEKISDLDKIGKNQIIGYWRRHRAESEKTLNEKWSVLNVLFAKLNKPEPPRPNYRMTKYLVRKEKKRVAKQLK</sequence>
<dbReference type="RefSeq" id="WP_327775692.1">
    <property type="nucleotide sequence ID" value="NZ_JAYXUG010000031.1"/>
</dbReference>
<dbReference type="Pfam" id="PF02899">
    <property type="entry name" value="Phage_int_SAM_1"/>
    <property type="match status" value="1"/>
</dbReference>
<name>A0ABU6LBD5_9GAMM</name>